<evidence type="ECO:0000259" key="3">
    <source>
        <dbReference type="PROSITE" id="PS51462"/>
    </source>
</evidence>
<dbReference type="Gene3D" id="3.90.79.10">
    <property type="entry name" value="Nucleoside Triphosphate Pyrophosphohydrolase"/>
    <property type="match status" value="1"/>
</dbReference>
<dbReference type="PROSITE" id="PS00893">
    <property type="entry name" value="NUDIX_BOX"/>
    <property type="match status" value="1"/>
</dbReference>
<proteinExistence type="predicted"/>
<comment type="caution">
    <text evidence="4">The sequence shown here is derived from an EMBL/GenBank/DDBJ whole genome shotgun (WGS) entry which is preliminary data.</text>
</comment>
<name>A0ABX0XQ47_9ACTN</name>
<keyword evidence="2" id="KW-0378">Hydrolase</keyword>
<evidence type="ECO:0000256" key="1">
    <source>
        <dbReference type="ARBA" id="ARBA00001946"/>
    </source>
</evidence>
<dbReference type="SUPFAM" id="SSF55811">
    <property type="entry name" value="Nudix"/>
    <property type="match status" value="1"/>
</dbReference>
<dbReference type="PANTHER" id="PTHR43046:SF16">
    <property type="entry name" value="ADP-RIBOSE PYROPHOSPHATASE YJHB-RELATED"/>
    <property type="match status" value="1"/>
</dbReference>
<reference evidence="4 5" key="1">
    <citation type="submission" date="2020-03" db="EMBL/GenBank/DDBJ databases">
        <title>WGS of the type strain of Planosporangium spp.</title>
        <authorList>
            <person name="Thawai C."/>
        </authorList>
    </citation>
    <scope>NUCLEOTIDE SEQUENCE [LARGE SCALE GENOMIC DNA]</scope>
    <source>
        <strain evidence="4 5">TBRC 5610</strain>
    </source>
</reference>
<dbReference type="EMBL" id="JAATVY010000001">
    <property type="protein sequence ID" value="NJC68116.1"/>
    <property type="molecule type" value="Genomic_DNA"/>
</dbReference>
<dbReference type="InterPro" id="IPR000086">
    <property type="entry name" value="NUDIX_hydrolase_dom"/>
</dbReference>
<feature type="domain" description="Nudix hydrolase" evidence="3">
    <location>
        <begin position="4"/>
        <end position="136"/>
    </location>
</feature>
<dbReference type="InterPro" id="IPR015797">
    <property type="entry name" value="NUDIX_hydrolase-like_dom_sf"/>
</dbReference>
<comment type="cofactor">
    <cofactor evidence="1">
        <name>Mg(2+)</name>
        <dbReference type="ChEBI" id="CHEBI:18420"/>
    </cofactor>
</comment>
<dbReference type="RefSeq" id="WP_167923036.1">
    <property type="nucleotide sequence ID" value="NZ_JAATVY010000001.1"/>
</dbReference>
<organism evidence="4 5">
    <name type="scientific">Planosporangium thailandense</name>
    <dbReference type="NCBI Taxonomy" id="765197"/>
    <lineage>
        <taxon>Bacteria</taxon>
        <taxon>Bacillati</taxon>
        <taxon>Actinomycetota</taxon>
        <taxon>Actinomycetes</taxon>
        <taxon>Micromonosporales</taxon>
        <taxon>Micromonosporaceae</taxon>
        <taxon>Planosporangium</taxon>
    </lineage>
</organism>
<keyword evidence="5" id="KW-1185">Reference proteome</keyword>
<evidence type="ECO:0000313" key="5">
    <source>
        <dbReference type="Proteomes" id="UP000722989"/>
    </source>
</evidence>
<protein>
    <submittedName>
        <fullName evidence="4">NUDIX domain-containing protein</fullName>
    </submittedName>
</protein>
<evidence type="ECO:0000313" key="4">
    <source>
        <dbReference type="EMBL" id="NJC68116.1"/>
    </source>
</evidence>
<gene>
    <name evidence="4" type="ORF">HC031_00045</name>
</gene>
<dbReference type="InterPro" id="IPR020084">
    <property type="entry name" value="NUDIX_hydrolase_CS"/>
</dbReference>
<evidence type="ECO:0000256" key="2">
    <source>
        <dbReference type="ARBA" id="ARBA00022801"/>
    </source>
</evidence>
<dbReference type="PANTHER" id="PTHR43046">
    <property type="entry name" value="GDP-MANNOSE MANNOSYL HYDROLASE"/>
    <property type="match status" value="1"/>
</dbReference>
<dbReference type="Proteomes" id="UP000722989">
    <property type="component" value="Unassembled WGS sequence"/>
</dbReference>
<accession>A0ABX0XQ47</accession>
<dbReference type="CDD" id="cd04683">
    <property type="entry name" value="NUDIX_Hydrolase"/>
    <property type="match status" value="1"/>
</dbReference>
<dbReference type="Pfam" id="PF00293">
    <property type="entry name" value="NUDIX"/>
    <property type="match status" value="1"/>
</dbReference>
<dbReference type="PROSITE" id="PS51462">
    <property type="entry name" value="NUDIX"/>
    <property type="match status" value="1"/>
</dbReference>
<sequence length="150" mass="16697">MAERHRSIVDVHLILRCDGKILMGRRANTGYGDGLLHLPSGHLERGESVVTGVIRETYEEIGVVVAPEALRCRHVMHRNDPTGYDRVGFFFEADRWAGEPVNREPDKCSELVWVDPDALPDDVIAYPAAAVAQIQRGTAFSLHGWDTPIP</sequence>